<evidence type="ECO:0000313" key="4">
    <source>
        <dbReference type="Proteomes" id="UP001515480"/>
    </source>
</evidence>
<dbReference type="PANTHER" id="PTHR34203">
    <property type="entry name" value="METHYLTRANSFERASE, FKBM FAMILY PROTEIN"/>
    <property type="match status" value="1"/>
</dbReference>
<proteinExistence type="predicted"/>
<dbReference type="EMBL" id="JBGBPQ010000013">
    <property type="protein sequence ID" value="KAL1512228.1"/>
    <property type="molecule type" value="Genomic_DNA"/>
</dbReference>
<accession>A0AB34J6F4</accession>
<evidence type="ECO:0000313" key="3">
    <source>
        <dbReference type="EMBL" id="KAL1512228.1"/>
    </source>
</evidence>
<dbReference type="Gene3D" id="3.40.50.150">
    <property type="entry name" value="Vaccinia Virus protein VP39"/>
    <property type="match status" value="1"/>
</dbReference>
<dbReference type="InterPro" id="IPR006342">
    <property type="entry name" value="FkbM_mtfrase"/>
</dbReference>
<dbReference type="NCBIfam" id="TIGR01444">
    <property type="entry name" value="fkbM_fam"/>
    <property type="match status" value="1"/>
</dbReference>
<dbReference type="Proteomes" id="UP001515480">
    <property type="component" value="Unassembled WGS sequence"/>
</dbReference>
<evidence type="ECO:0000256" key="1">
    <source>
        <dbReference type="SAM" id="SignalP"/>
    </source>
</evidence>
<dbReference type="Pfam" id="PF05050">
    <property type="entry name" value="Methyltransf_21"/>
    <property type="match status" value="1"/>
</dbReference>
<feature type="chain" id="PRO_5044212274" description="Methyltransferase FkbM domain-containing protein" evidence="1">
    <location>
        <begin position="18"/>
        <end position="487"/>
    </location>
</feature>
<reference evidence="3 4" key="1">
    <citation type="journal article" date="2024" name="Science">
        <title>Giant polyketide synthase enzymes in the biosynthesis of giant marine polyether toxins.</title>
        <authorList>
            <person name="Fallon T.R."/>
            <person name="Shende V.V."/>
            <person name="Wierzbicki I.H."/>
            <person name="Pendleton A.L."/>
            <person name="Watervoot N.F."/>
            <person name="Auber R.P."/>
            <person name="Gonzalez D.J."/>
            <person name="Wisecaver J.H."/>
            <person name="Moore B.S."/>
        </authorList>
    </citation>
    <scope>NUCLEOTIDE SEQUENCE [LARGE SCALE GENOMIC DNA]</scope>
    <source>
        <strain evidence="3 4">12B1</strain>
    </source>
</reference>
<sequence>MMRASLLLVALLRPSPACRLSATPDAYSHVIHELRTALRSPSKWPPLSAGRQRVVKGCDAARGSSMVIVRPPALHLPVDGRKRRRPRVPPSNAAFPALASALFELEAQIQSCATLARGCLLPRATGGSSCCCVNLNVEYTPHVNAGGAAPRTASMLVTLGSFSGGELVVEGEAYDVRYHPLAYDGWRQLHWTAPFQGERISLVWYTPRTETVEQRAAAIVGALRPPVRLQYRERTTDANVVAEVLGARSVYAGPRPHDPRWRDVSFAPRGHVVLDVGAHIGAFTVYALAHGAVRVDAFEPEPSNAQMFLRNLEGPIAEGTVELHQAAIAAHTKPTAPLLLAPTRSDGVANTWRHALEGLSHYSESSIEGTAASTRRVSVAVRPLFGEMGAITEKTTFVKMDCEGAELALLGQMSVGCWRNVRRLVFEWSFTKERSMKAFSRVVEQLESDGFVVMYEGKHNWEAMDTWPWHMDALIFAARDDPQRQTL</sequence>
<dbReference type="AlphaFoldDB" id="A0AB34J6F4"/>
<organism evidence="3 4">
    <name type="scientific">Prymnesium parvum</name>
    <name type="common">Toxic golden alga</name>
    <dbReference type="NCBI Taxonomy" id="97485"/>
    <lineage>
        <taxon>Eukaryota</taxon>
        <taxon>Haptista</taxon>
        <taxon>Haptophyta</taxon>
        <taxon>Prymnesiophyceae</taxon>
        <taxon>Prymnesiales</taxon>
        <taxon>Prymnesiaceae</taxon>
        <taxon>Prymnesium</taxon>
    </lineage>
</organism>
<dbReference type="InterPro" id="IPR029063">
    <property type="entry name" value="SAM-dependent_MTases_sf"/>
</dbReference>
<dbReference type="SUPFAM" id="SSF53335">
    <property type="entry name" value="S-adenosyl-L-methionine-dependent methyltransferases"/>
    <property type="match status" value="1"/>
</dbReference>
<protein>
    <recommendedName>
        <fullName evidence="2">Methyltransferase FkbM domain-containing protein</fullName>
    </recommendedName>
</protein>
<feature type="signal peptide" evidence="1">
    <location>
        <begin position="1"/>
        <end position="17"/>
    </location>
</feature>
<dbReference type="PANTHER" id="PTHR34203:SF13">
    <property type="entry name" value="EXPRESSED PROTEIN"/>
    <property type="match status" value="1"/>
</dbReference>
<keyword evidence="4" id="KW-1185">Reference proteome</keyword>
<evidence type="ECO:0000259" key="2">
    <source>
        <dbReference type="Pfam" id="PF05050"/>
    </source>
</evidence>
<name>A0AB34J6F4_PRYPA</name>
<comment type="caution">
    <text evidence="3">The sequence shown here is derived from an EMBL/GenBank/DDBJ whole genome shotgun (WGS) entry which is preliminary data.</text>
</comment>
<dbReference type="InterPro" id="IPR052514">
    <property type="entry name" value="SAM-dependent_MTase"/>
</dbReference>
<feature type="domain" description="Methyltransferase FkbM" evidence="2">
    <location>
        <begin position="275"/>
        <end position="452"/>
    </location>
</feature>
<gene>
    <name evidence="3" type="ORF">AB1Y20_005490</name>
</gene>
<keyword evidence="1" id="KW-0732">Signal</keyword>